<reference evidence="1 2" key="1">
    <citation type="journal article" date="2014" name="Nat. Genet.">
        <title>Whole-genome sequence of a flatfish provides insights into ZW sex chromosome evolution and adaptation to a benthic lifestyle.</title>
        <authorList>
            <person name="Chen S."/>
            <person name="Zhang G."/>
            <person name="Shao C."/>
            <person name="Huang Q."/>
            <person name="Liu G."/>
            <person name="Zhang P."/>
            <person name="Song W."/>
            <person name="An N."/>
            <person name="Chalopin D."/>
            <person name="Volff J.N."/>
            <person name="Hong Y."/>
            <person name="Li Q."/>
            <person name="Sha Z."/>
            <person name="Zhou H."/>
            <person name="Xie M."/>
            <person name="Yu Q."/>
            <person name="Liu Y."/>
            <person name="Xiang H."/>
            <person name="Wang N."/>
            <person name="Wu K."/>
            <person name="Yang C."/>
            <person name="Zhou Q."/>
            <person name="Liao X."/>
            <person name="Yang L."/>
            <person name="Hu Q."/>
            <person name="Zhang J."/>
            <person name="Meng L."/>
            <person name="Jin L."/>
            <person name="Tian Y."/>
            <person name="Lian J."/>
            <person name="Yang J."/>
            <person name="Miao G."/>
            <person name="Liu S."/>
            <person name="Liang Z."/>
            <person name="Yan F."/>
            <person name="Li Y."/>
            <person name="Sun B."/>
            <person name="Zhang H."/>
            <person name="Zhang J."/>
            <person name="Zhu Y."/>
            <person name="Du M."/>
            <person name="Zhao Y."/>
            <person name="Schartl M."/>
            <person name="Tang Q."/>
            <person name="Wang J."/>
        </authorList>
    </citation>
    <scope>NUCLEOTIDE SEQUENCE</scope>
</reference>
<organism evidence="1 2">
    <name type="scientific">Cynoglossus semilaevis</name>
    <name type="common">Tongue sole</name>
    <dbReference type="NCBI Taxonomy" id="244447"/>
    <lineage>
        <taxon>Eukaryota</taxon>
        <taxon>Metazoa</taxon>
        <taxon>Chordata</taxon>
        <taxon>Craniata</taxon>
        <taxon>Vertebrata</taxon>
        <taxon>Euteleostomi</taxon>
        <taxon>Actinopterygii</taxon>
        <taxon>Neopterygii</taxon>
        <taxon>Teleostei</taxon>
        <taxon>Neoteleostei</taxon>
        <taxon>Acanthomorphata</taxon>
        <taxon>Carangaria</taxon>
        <taxon>Pleuronectiformes</taxon>
        <taxon>Pleuronectoidei</taxon>
        <taxon>Cynoglossidae</taxon>
        <taxon>Cynoglossinae</taxon>
        <taxon>Cynoglossus</taxon>
    </lineage>
</organism>
<dbReference type="InterPro" id="IPR027417">
    <property type="entry name" value="P-loop_NTPase"/>
</dbReference>
<dbReference type="GeneTree" id="ENSGT00940000159384"/>
<protein>
    <submittedName>
        <fullName evidence="1">Nicotinamide riboside kinase 1</fullName>
    </submittedName>
</protein>
<dbReference type="AlphaFoldDB" id="A0A3P8WSY6"/>
<dbReference type="Ensembl" id="ENSCSET00000029005.1">
    <property type="protein sequence ID" value="ENSCSEP00000028621.1"/>
    <property type="gene ID" value="ENSCSEG00000018105.1"/>
</dbReference>
<sequence>MKTLILGIGGMTNGGKSTLARRLHQQIPNSCIIAQDTYFKVVFSVLSALHMDKMINDVDLWRKDPEAYMNGQGLNKEMKTLTADKGVFVLIVEGFLIFNYGPLNVLFDKKYFMEIPYDVCKERRSSRVYKPPDPPGYFDGHVWPMYLRNREEMMLFLDGLSPKEELLAAVYEDVCQETEIVEVSSSKSNEGVVLHVLFNCHNCVQL</sequence>
<reference evidence="1" key="3">
    <citation type="submission" date="2025-09" db="UniProtKB">
        <authorList>
            <consortium name="Ensembl"/>
        </authorList>
    </citation>
    <scope>IDENTIFICATION</scope>
</reference>
<name>A0A3P8WSY6_CYNSE</name>
<proteinExistence type="predicted"/>
<dbReference type="CDD" id="cd02024">
    <property type="entry name" value="NRK1"/>
    <property type="match status" value="1"/>
</dbReference>
<dbReference type="PANTHER" id="PTHR10285">
    <property type="entry name" value="URIDINE KINASE"/>
    <property type="match status" value="1"/>
</dbReference>
<dbReference type="Proteomes" id="UP000265120">
    <property type="component" value="Chromosome Z"/>
</dbReference>
<reference evidence="1" key="2">
    <citation type="submission" date="2025-08" db="UniProtKB">
        <authorList>
            <consortium name="Ensembl"/>
        </authorList>
    </citation>
    <scope>IDENTIFICATION</scope>
</reference>
<accession>A0A3P8WSY6</accession>
<evidence type="ECO:0000313" key="1">
    <source>
        <dbReference type="Ensembl" id="ENSCSEP00000028621.1"/>
    </source>
</evidence>
<evidence type="ECO:0000313" key="2">
    <source>
        <dbReference type="Proteomes" id="UP000265120"/>
    </source>
</evidence>
<dbReference type="SUPFAM" id="SSF52540">
    <property type="entry name" value="P-loop containing nucleoside triphosphate hydrolases"/>
    <property type="match status" value="1"/>
</dbReference>
<dbReference type="Gene3D" id="3.40.50.300">
    <property type="entry name" value="P-loop containing nucleotide triphosphate hydrolases"/>
    <property type="match status" value="1"/>
</dbReference>
<keyword evidence="2" id="KW-1185">Reference proteome</keyword>